<organism evidence="3 4">
    <name type="scientific">Stella humosa</name>
    <dbReference type="NCBI Taxonomy" id="94"/>
    <lineage>
        <taxon>Bacteria</taxon>
        <taxon>Pseudomonadati</taxon>
        <taxon>Pseudomonadota</taxon>
        <taxon>Alphaproteobacteria</taxon>
        <taxon>Rhodospirillales</taxon>
        <taxon>Stellaceae</taxon>
        <taxon>Stella</taxon>
    </lineage>
</organism>
<reference evidence="3 4" key="1">
    <citation type="submission" date="2018-11" db="EMBL/GenBank/DDBJ databases">
        <title>Genomic Encyclopedia of Type Strains, Phase IV (KMG-IV): sequencing the most valuable type-strain genomes for metagenomic binning, comparative biology and taxonomic classification.</title>
        <authorList>
            <person name="Goeker M."/>
        </authorList>
    </citation>
    <scope>NUCLEOTIDE SEQUENCE [LARGE SCALE GENOMIC DNA]</scope>
    <source>
        <strain evidence="3 4">DSM 5900</strain>
    </source>
</reference>
<dbReference type="Pfam" id="PF03401">
    <property type="entry name" value="TctC"/>
    <property type="match status" value="1"/>
</dbReference>
<dbReference type="CDD" id="cd07012">
    <property type="entry name" value="PBP2_Bug_TTT"/>
    <property type="match status" value="1"/>
</dbReference>
<keyword evidence="2" id="KW-0732">Signal</keyword>
<name>A0A3N1MDM2_9PROT</name>
<evidence type="ECO:0000256" key="2">
    <source>
        <dbReference type="SAM" id="SignalP"/>
    </source>
</evidence>
<dbReference type="PANTHER" id="PTHR42928">
    <property type="entry name" value="TRICARBOXYLATE-BINDING PROTEIN"/>
    <property type="match status" value="1"/>
</dbReference>
<evidence type="ECO:0000313" key="3">
    <source>
        <dbReference type="EMBL" id="ROQ01215.1"/>
    </source>
</evidence>
<proteinExistence type="inferred from homology"/>
<evidence type="ECO:0000313" key="4">
    <source>
        <dbReference type="Proteomes" id="UP000278222"/>
    </source>
</evidence>
<feature type="signal peptide" evidence="2">
    <location>
        <begin position="1"/>
        <end position="21"/>
    </location>
</feature>
<gene>
    <name evidence="3" type="ORF">EDC65_0393</name>
</gene>
<keyword evidence="4" id="KW-1185">Reference proteome</keyword>
<dbReference type="Gene3D" id="3.40.190.150">
    <property type="entry name" value="Bordetella uptake gene, domain 1"/>
    <property type="match status" value="1"/>
</dbReference>
<dbReference type="EMBL" id="RJKX01000011">
    <property type="protein sequence ID" value="ROQ01215.1"/>
    <property type="molecule type" value="Genomic_DNA"/>
</dbReference>
<evidence type="ECO:0000256" key="1">
    <source>
        <dbReference type="ARBA" id="ARBA00006987"/>
    </source>
</evidence>
<comment type="similarity">
    <text evidence="1">Belongs to the UPF0065 (bug) family.</text>
</comment>
<dbReference type="AlphaFoldDB" id="A0A3N1MDM2"/>
<dbReference type="Proteomes" id="UP000278222">
    <property type="component" value="Unassembled WGS sequence"/>
</dbReference>
<sequence>MIRLTLAGAALSLALAGGAAAADFPSRDIRFLCGFSAGGSCDLVSRMFAEKLGPIFGQNVVVENKTGASGMIALTEVSRAAPDGHLVSLSTMANHTVLPQMPGVKLAIDPNRDVTPIASLANVYNMLIASPQSTFQTVPALIEHAKANPGKLTYASVGNGSSQHLAGELFQRLTGTQMLHVPYRGGANALVDITAGRTDLMFGNMPEFLGQIEGKGVRPIAFGAPKQSPLFPDLPVASATVPDFKIGNWFGLVGPAKLPADIVAKWTAALDKVAADPDFQARMAKNGLEIIVGPPARLQELIASDSARWGEVIRGANIRAE</sequence>
<keyword evidence="3" id="KW-0675">Receptor</keyword>
<dbReference type="InterPro" id="IPR005064">
    <property type="entry name" value="BUG"/>
</dbReference>
<comment type="caution">
    <text evidence="3">The sequence shown here is derived from an EMBL/GenBank/DDBJ whole genome shotgun (WGS) entry which is preliminary data.</text>
</comment>
<accession>A0A3N1MDM2</accession>
<feature type="chain" id="PRO_5018282554" evidence="2">
    <location>
        <begin position="22"/>
        <end position="321"/>
    </location>
</feature>
<dbReference type="SUPFAM" id="SSF53850">
    <property type="entry name" value="Periplasmic binding protein-like II"/>
    <property type="match status" value="1"/>
</dbReference>
<dbReference type="RefSeq" id="WP_170216284.1">
    <property type="nucleotide sequence ID" value="NZ_AP019700.1"/>
</dbReference>
<dbReference type="InterPro" id="IPR042100">
    <property type="entry name" value="Bug_dom1"/>
</dbReference>
<dbReference type="Gene3D" id="3.40.190.10">
    <property type="entry name" value="Periplasmic binding protein-like II"/>
    <property type="match status" value="1"/>
</dbReference>
<dbReference type="PIRSF" id="PIRSF017082">
    <property type="entry name" value="YflP"/>
    <property type="match status" value="1"/>
</dbReference>
<protein>
    <submittedName>
        <fullName evidence="3">Tripartite-type tricarboxylate transporter receptor subunit TctC</fullName>
    </submittedName>
</protein>
<dbReference type="PANTHER" id="PTHR42928:SF5">
    <property type="entry name" value="BLR1237 PROTEIN"/>
    <property type="match status" value="1"/>
</dbReference>